<evidence type="ECO:0000256" key="4">
    <source>
        <dbReference type="ARBA" id="ARBA00022692"/>
    </source>
</evidence>
<feature type="transmembrane region" description="Helical" evidence="7">
    <location>
        <begin position="184"/>
        <end position="203"/>
    </location>
</feature>
<gene>
    <name evidence="9" type="ORF">GBAR_LOCUS11843</name>
</gene>
<evidence type="ECO:0000313" key="10">
    <source>
        <dbReference type="Proteomes" id="UP001174909"/>
    </source>
</evidence>
<feature type="transmembrane region" description="Helical" evidence="7">
    <location>
        <begin position="284"/>
        <end position="310"/>
    </location>
</feature>
<dbReference type="PANTHER" id="PTHR43163:SF3">
    <property type="entry name" value="PEPTIDE ABC TRANSPORTER PERMEASE PROTEIN"/>
    <property type="match status" value="1"/>
</dbReference>
<keyword evidence="3" id="KW-1003">Cell membrane</keyword>
<evidence type="ECO:0000256" key="2">
    <source>
        <dbReference type="ARBA" id="ARBA00022448"/>
    </source>
</evidence>
<feature type="domain" description="ABC transmembrane type-1" evidence="8">
    <location>
        <begin position="98"/>
        <end position="303"/>
    </location>
</feature>
<dbReference type="InterPro" id="IPR000515">
    <property type="entry name" value="MetI-like"/>
</dbReference>
<dbReference type="AlphaFoldDB" id="A0AA35WFN3"/>
<evidence type="ECO:0000256" key="7">
    <source>
        <dbReference type="SAM" id="Phobius"/>
    </source>
</evidence>
<evidence type="ECO:0000256" key="3">
    <source>
        <dbReference type="ARBA" id="ARBA00022475"/>
    </source>
</evidence>
<evidence type="ECO:0000256" key="6">
    <source>
        <dbReference type="ARBA" id="ARBA00023136"/>
    </source>
</evidence>
<reference evidence="9" key="1">
    <citation type="submission" date="2023-03" db="EMBL/GenBank/DDBJ databases">
        <authorList>
            <person name="Steffen K."/>
            <person name="Cardenas P."/>
        </authorList>
    </citation>
    <scope>NUCLEOTIDE SEQUENCE</scope>
</reference>
<comment type="subcellular location">
    <subcellularLocation>
        <location evidence="1">Cell membrane</location>
        <topology evidence="1">Multi-pass membrane protein</topology>
    </subcellularLocation>
</comment>
<evidence type="ECO:0000259" key="8">
    <source>
        <dbReference type="PROSITE" id="PS50928"/>
    </source>
</evidence>
<sequence>MKTYLLKRLGLALIAIIGSSILIFFIMRVIPGDPVSALLAQAELGLTNEERDAMRAQFGLDLPIYQQYLKWVWDVVRLDPGISLVRQNPVLENFGRAFPVTAELTIISLIFVVVFSLLLGTITAVRQDTWLDYVVRITAIGGLAIPVFWIGIMVILALLFWFNYTNPLVYVPFTRDPVTNLQQFLLPAFIGSIRSIAICARMVRSSMLDILDEDYVRTAYAKGLRESAVVVRHALKNAFMPVATLYGVTLIGLFNGVVVVEVVFNLPGLGRLLVGSVAARDYPTVQFLILVSVIFASVINLLVDLTYAMLDPRIRVSN</sequence>
<dbReference type="EMBL" id="CASHTH010001774">
    <property type="protein sequence ID" value="CAI8019733.1"/>
    <property type="molecule type" value="Genomic_DNA"/>
</dbReference>
<dbReference type="Pfam" id="PF00528">
    <property type="entry name" value="BPD_transp_1"/>
    <property type="match status" value="1"/>
</dbReference>
<evidence type="ECO:0000256" key="5">
    <source>
        <dbReference type="ARBA" id="ARBA00022989"/>
    </source>
</evidence>
<dbReference type="PROSITE" id="PS50928">
    <property type="entry name" value="ABC_TM1"/>
    <property type="match status" value="1"/>
</dbReference>
<name>A0AA35WFN3_GEOBA</name>
<comment type="caution">
    <text evidence="9">The sequence shown here is derived from an EMBL/GenBank/DDBJ whole genome shotgun (WGS) entry which is preliminary data.</text>
</comment>
<evidence type="ECO:0000313" key="9">
    <source>
        <dbReference type="EMBL" id="CAI8019733.1"/>
    </source>
</evidence>
<keyword evidence="2" id="KW-0813">Transport</keyword>
<dbReference type="GO" id="GO:0055085">
    <property type="term" value="P:transmembrane transport"/>
    <property type="evidence" value="ECO:0007669"/>
    <property type="project" value="InterPro"/>
</dbReference>
<accession>A0AA35WFN3</accession>
<proteinExistence type="predicted"/>
<dbReference type="Pfam" id="PF19300">
    <property type="entry name" value="BPD_transp_1_N"/>
    <property type="match status" value="1"/>
</dbReference>
<feature type="transmembrane region" description="Helical" evidence="7">
    <location>
        <begin position="137"/>
        <end position="164"/>
    </location>
</feature>
<dbReference type="SUPFAM" id="SSF161098">
    <property type="entry name" value="MetI-like"/>
    <property type="match status" value="1"/>
</dbReference>
<dbReference type="Proteomes" id="UP001174909">
    <property type="component" value="Unassembled WGS sequence"/>
</dbReference>
<dbReference type="CDD" id="cd06261">
    <property type="entry name" value="TM_PBP2"/>
    <property type="match status" value="1"/>
</dbReference>
<dbReference type="InterPro" id="IPR045621">
    <property type="entry name" value="BPD_transp_1_N"/>
</dbReference>
<feature type="transmembrane region" description="Helical" evidence="7">
    <location>
        <begin position="9"/>
        <end position="30"/>
    </location>
</feature>
<keyword evidence="5 7" id="KW-1133">Transmembrane helix</keyword>
<feature type="transmembrane region" description="Helical" evidence="7">
    <location>
        <begin position="242"/>
        <end position="264"/>
    </location>
</feature>
<keyword evidence="10" id="KW-1185">Reference proteome</keyword>
<organism evidence="9 10">
    <name type="scientific">Geodia barretti</name>
    <name type="common">Barrett's horny sponge</name>
    <dbReference type="NCBI Taxonomy" id="519541"/>
    <lineage>
        <taxon>Eukaryota</taxon>
        <taxon>Metazoa</taxon>
        <taxon>Porifera</taxon>
        <taxon>Demospongiae</taxon>
        <taxon>Heteroscleromorpha</taxon>
        <taxon>Tetractinellida</taxon>
        <taxon>Astrophorina</taxon>
        <taxon>Geodiidae</taxon>
        <taxon>Geodia</taxon>
    </lineage>
</organism>
<keyword evidence="4 7" id="KW-0812">Transmembrane</keyword>
<feature type="transmembrane region" description="Helical" evidence="7">
    <location>
        <begin position="104"/>
        <end position="125"/>
    </location>
</feature>
<keyword evidence="6 7" id="KW-0472">Membrane</keyword>
<dbReference type="GO" id="GO:0005886">
    <property type="term" value="C:plasma membrane"/>
    <property type="evidence" value="ECO:0007669"/>
    <property type="project" value="UniProtKB-SubCell"/>
</dbReference>
<evidence type="ECO:0000256" key="1">
    <source>
        <dbReference type="ARBA" id="ARBA00004651"/>
    </source>
</evidence>
<dbReference type="PANTHER" id="PTHR43163">
    <property type="entry name" value="DIPEPTIDE TRANSPORT SYSTEM PERMEASE PROTEIN DPPB-RELATED"/>
    <property type="match status" value="1"/>
</dbReference>
<protein>
    <submittedName>
        <fullName evidence="9">Dipeptide transport system permease protein DppB</fullName>
    </submittedName>
</protein>
<dbReference type="Gene3D" id="1.10.3720.10">
    <property type="entry name" value="MetI-like"/>
    <property type="match status" value="1"/>
</dbReference>
<dbReference type="InterPro" id="IPR035906">
    <property type="entry name" value="MetI-like_sf"/>
</dbReference>